<keyword evidence="3" id="KW-1185">Reference proteome</keyword>
<gene>
    <name evidence="2" type="ORF">B0X71_11550</name>
</gene>
<name>A0A1Q2L0R7_9BACL</name>
<evidence type="ECO:0000313" key="3">
    <source>
        <dbReference type="Proteomes" id="UP000188184"/>
    </source>
</evidence>
<dbReference type="AlphaFoldDB" id="A0A1Q2L0R7"/>
<sequence>MSFEEAILAIMKKLNGQRTVSAPYHVLKGKKSGQTIQDIGYFSLHPFFGVMPALKKEKYDEAVAALRYSGFIGEADKQIRLLAGGEKLALPEHHFNGWKYQGRERLFFARLSLVIQTLSHKHQGIRVFDPVQNRTDIQQWVKKYLMDTTYAAPETYKAFKEEMERSLGAAATGDDGKSVLLGRFSGYGISGQTWQQMAAERGCSEMDVRLAATETLHSWLDEISDGDYPLLIPFLEDVIRRSALTDSTRRTIHLFKEGHSMEEIAAIRRLRPSTIEDHFVEMAMNDPAFDVTQFMKREDYDRVSAVSRGADTKRLRDIKEQLPDLSYFQIRLALSAKGGET</sequence>
<dbReference type="Proteomes" id="UP000188184">
    <property type="component" value="Chromosome"/>
</dbReference>
<dbReference type="KEGG" id="pmar:B0X71_11550"/>
<accession>A0A1Q2L0R7</accession>
<dbReference type="PIRSF" id="PIRSF021350">
    <property type="entry name" value="UCP021350"/>
    <property type="match status" value="1"/>
</dbReference>
<protein>
    <recommendedName>
        <fullName evidence="1">Helicase Helix-turn-helix domain-containing protein</fullName>
    </recommendedName>
</protein>
<proteinExistence type="predicted"/>
<dbReference type="InterPro" id="IPR029491">
    <property type="entry name" value="Helicase_HTH"/>
</dbReference>
<organism evidence="2 3">
    <name type="scientific">Planococcus lenghuensis</name>
    <dbReference type="NCBI Taxonomy" id="2213202"/>
    <lineage>
        <taxon>Bacteria</taxon>
        <taxon>Bacillati</taxon>
        <taxon>Bacillota</taxon>
        <taxon>Bacilli</taxon>
        <taxon>Bacillales</taxon>
        <taxon>Caryophanaceae</taxon>
        <taxon>Planococcus</taxon>
    </lineage>
</organism>
<feature type="domain" description="Helicase Helix-turn-helix" evidence="1">
    <location>
        <begin position="247"/>
        <end position="334"/>
    </location>
</feature>
<dbReference type="Pfam" id="PF14493">
    <property type="entry name" value="HTH_40"/>
    <property type="match status" value="1"/>
</dbReference>
<dbReference type="RefSeq" id="WP_077589545.1">
    <property type="nucleotide sequence ID" value="NZ_CP019640.1"/>
</dbReference>
<dbReference type="InterPro" id="IPR008308">
    <property type="entry name" value="YpbB-like"/>
</dbReference>
<dbReference type="EMBL" id="CP019640">
    <property type="protein sequence ID" value="AQQ53647.1"/>
    <property type="molecule type" value="Genomic_DNA"/>
</dbReference>
<evidence type="ECO:0000313" key="2">
    <source>
        <dbReference type="EMBL" id="AQQ53647.1"/>
    </source>
</evidence>
<reference evidence="2 3" key="1">
    <citation type="submission" date="2017-02" db="EMBL/GenBank/DDBJ databases">
        <title>The complete genomic sequence of a novel cold adapted crude oil-degrading bacterium Planococcus qaidamina Y42.</title>
        <authorList>
            <person name="Yang R."/>
        </authorList>
    </citation>
    <scope>NUCLEOTIDE SEQUENCE [LARGE SCALE GENOMIC DNA]</scope>
    <source>
        <strain evidence="2 3">Y42</strain>
    </source>
</reference>
<evidence type="ECO:0000259" key="1">
    <source>
        <dbReference type="Pfam" id="PF14493"/>
    </source>
</evidence>
<dbReference type="OrthoDB" id="2354672at2"/>